<accession>K1PSL2</accession>
<protein>
    <submittedName>
        <fullName evidence="3">Thyroid receptor-interacting protein 11</fullName>
    </submittedName>
</protein>
<feature type="coiled-coil region" evidence="1">
    <location>
        <begin position="37"/>
        <end position="110"/>
    </location>
</feature>
<proteinExistence type="predicted"/>
<dbReference type="InParanoid" id="K1PSL2"/>
<evidence type="ECO:0000313" key="3">
    <source>
        <dbReference type="EMBL" id="EKC24573.1"/>
    </source>
</evidence>
<evidence type="ECO:0000256" key="1">
    <source>
        <dbReference type="SAM" id="Coils"/>
    </source>
</evidence>
<organism evidence="3">
    <name type="scientific">Magallana gigas</name>
    <name type="common">Pacific oyster</name>
    <name type="synonym">Crassostrea gigas</name>
    <dbReference type="NCBI Taxonomy" id="29159"/>
    <lineage>
        <taxon>Eukaryota</taxon>
        <taxon>Metazoa</taxon>
        <taxon>Spiralia</taxon>
        <taxon>Lophotrochozoa</taxon>
        <taxon>Mollusca</taxon>
        <taxon>Bivalvia</taxon>
        <taxon>Autobranchia</taxon>
        <taxon>Pteriomorphia</taxon>
        <taxon>Ostreida</taxon>
        <taxon>Ostreoidea</taxon>
        <taxon>Ostreidae</taxon>
        <taxon>Magallana</taxon>
    </lineage>
</organism>
<gene>
    <name evidence="3" type="ORF">CGI_10024356</name>
</gene>
<evidence type="ECO:0000256" key="2">
    <source>
        <dbReference type="SAM" id="MobiDB-lite"/>
    </source>
</evidence>
<name>K1PSL2_MAGGI</name>
<keyword evidence="1" id="KW-0175">Coiled coil</keyword>
<reference evidence="3" key="1">
    <citation type="journal article" date="2012" name="Nature">
        <title>The oyster genome reveals stress adaptation and complexity of shell formation.</title>
        <authorList>
            <person name="Zhang G."/>
            <person name="Fang X."/>
            <person name="Guo X."/>
            <person name="Li L."/>
            <person name="Luo R."/>
            <person name="Xu F."/>
            <person name="Yang P."/>
            <person name="Zhang L."/>
            <person name="Wang X."/>
            <person name="Qi H."/>
            <person name="Xiong Z."/>
            <person name="Que H."/>
            <person name="Xie Y."/>
            <person name="Holland P.W."/>
            <person name="Paps J."/>
            <person name="Zhu Y."/>
            <person name="Wu F."/>
            <person name="Chen Y."/>
            <person name="Wang J."/>
            <person name="Peng C."/>
            <person name="Meng J."/>
            <person name="Yang L."/>
            <person name="Liu J."/>
            <person name="Wen B."/>
            <person name="Zhang N."/>
            <person name="Huang Z."/>
            <person name="Zhu Q."/>
            <person name="Feng Y."/>
            <person name="Mount A."/>
            <person name="Hedgecock D."/>
            <person name="Xu Z."/>
            <person name="Liu Y."/>
            <person name="Domazet-Loso T."/>
            <person name="Du Y."/>
            <person name="Sun X."/>
            <person name="Zhang S."/>
            <person name="Liu B."/>
            <person name="Cheng P."/>
            <person name="Jiang X."/>
            <person name="Li J."/>
            <person name="Fan D."/>
            <person name="Wang W."/>
            <person name="Fu W."/>
            <person name="Wang T."/>
            <person name="Wang B."/>
            <person name="Zhang J."/>
            <person name="Peng Z."/>
            <person name="Li Y."/>
            <person name="Li N."/>
            <person name="Wang J."/>
            <person name="Chen M."/>
            <person name="He Y."/>
            <person name="Tan F."/>
            <person name="Song X."/>
            <person name="Zheng Q."/>
            <person name="Huang R."/>
            <person name="Yang H."/>
            <person name="Du X."/>
            <person name="Chen L."/>
            <person name="Yang M."/>
            <person name="Gaffney P.M."/>
            <person name="Wang S."/>
            <person name="Luo L."/>
            <person name="She Z."/>
            <person name="Ming Y."/>
            <person name="Huang W."/>
            <person name="Zhang S."/>
            <person name="Huang B."/>
            <person name="Zhang Y."/>
            <person name="Qu T."/>
            <person name="Ni P."/>
            <person name="Miao G."/>
            <person name="Wang J."/>
            <person name="Wang Q."/>
            <person name="Steinberg C.E."/>
            <person name="Wang H."/>
            <person name="Li N."/>
            <person name="Qian L."/>
            <person name="Zhang G."/>
            <person name="Li Y."/>
            <person name="Yang H."/>
            <person name="Liu X."/>
            <person name="Wang J."/>
            <person name="Yin Y."/>
            <person name="Wang J."/>
        </authorList>
    </citation>
    <scope>NUCLEOTIDE SEQUENCE [LARGE SCALE GENOMIC DNA]</scope>
    <source>
        <strain evidence="3">05x7-T-G4-1.051#20</strain>
    </source>
</reference>
<dbReference type="AlphaFoldDB" id="K1PSL2"/>
<dbReference type="HOGENOM" id="CLU_1645361_0_0_1"/>
<keyword evidence="3" id="KW-0675">Receptor</keyword>
<feature type="compositionally biased region" description="Basic and acidic residues" evidence="2">
    <location>
        <begin position="118"/>
        <end position="138"/>
    </location>
</feature>
<feature type="region of interest" description="Disordered" evidence="2">
    <location>
        <begin position="115"/>
        <end position="138"/>
    </location>
</feature>
<sequence length="161" mass="18421">MSWLGGSLTSITGQLSNLTKDILTEGTQEVSDHATELRIAQEKNAECQNTISTIKTENEHLKRLNHELEEKAESAELQINTISRQYRQMLEESEKKINELKHSHEELLQQQRAAFAHQDSHDGRSLTSTKEGHPLGKKEGFPRSNKILWYLKCALLRDSKE</sequence>
<dbReference type="EMBL" id="JH817706">
    <property type="protein sequence ID" value="EKC24573.1"/>
    <property type="molecule type" value="Genomic_DNA"/>
</dbReference>